<organism evidence="1 2">
    <name type="scientific">Durusdinium trenchii</name>
    <dbReference type="NCBI Taxonomy" id="1381693"/>
    <lineage>
        <taxon>Eukaryota</taxon>
        <taxon>Sar</taxon>
        <taxon>Alveolata</taxon>
        <taxon>Dinophyceae</taxon>
        <taxon>Suessiales</taxon>
        <taxon>Symbiodiniaceae</taxon>
        <taxon>Durusdinium</taxon>
    </lineage>
</organism>
<evidence type="ECO:0000313" key="1">
    <source>
        <dbReference type="EMBL" id="CAK9024439.1"/>
    </source>
</evidence>
<evidence type="ECO:0000313" key="2">
    <source>
        <dbReference type="Proteomes" id="UP001642484"/>
    </source>
</evidence>
<dbReference type="EMBL" id="CAXAMN010008225">
    <property type="protein sequence ID" value="CAK9024439.1"/>
    <property type="molecule type" value="Genomic_DNA"/>
</dbReference>
<reference evidence="1 2" key="1">
    <citation type="submission" date="2024-02" db="EMBL/GenBank/DDBJ databases">
        <authorList>
            <person name="Chen Y."/>
            <person name="Shah S."/>
            <person name="Dougan E. K."/>
            <person name="Thang M."/>
            <person name="Chan C."/>
        </authorList>
    </citation>
    <scope>NUCLEOTIDE SEQUENCE [LARGE SCALE GENOMIC DNA]</scope>
</reference>
<proteinExistence type="predicted"/>
<dbReference type="Proteomes" id="UP001642484">
    <property type="component" value="Unassembled WGS sequence"/>
</dbReference>
<comment type="caution">
    <text evidence="1">The sequence shown here is derived from an EMBL/GenBank/DDBJ whole genome shotgun (WGS) entry which is preliminary data.</text>
</comment>
<sequence>MCEAASLEKNNSLHASEATTSLVLQEVPEHLPALRCRGLVREQLGDLHGSRQDLSRAAAQNFMDLEVQDTGCISITRVSNSKDLDEESILPSAAVPAPLPASIRVCGSISVFHSDLPTVLYTTSLSLSFFTVSPYSLYTVVQCSCS</sequence>
<gene>
    <name evidence="1" type="ORF">CCMP2556_LOCUS15633</name>
</gene>
<name>A0ABP0KCZ9_9DINO</name>
<protein>
    <submittedName>
        <fullName evidence="1">Uncharacterized protein</fullName>
    </submittedName>
</protein>
<keyword evidence="2" id="KW-1185">Reference proteome</keyword>
<accession>A0ABP0KCZ9</accession>